<dbReference type="RefSeq" id="WP_121097685.1">
    <property type="nucleotide sequence ID" value="NZ_UIHC01000143.1"/>
</dbReference>
<dbReference type="EMBL" id="UIHC01000143">
    <property type="protein sequence ID" value="SUZ34108.1"/>
    <property type="molecule type" value="Genomic_DNA"/>
</dbReference>
<keyword evidence="2" id="KW-1185">Reference proteome</keyword>
<evidence type="ECO:0000313" key="2">
    <source>
        <dbReference type="Proteomes" id="UP000272908"/>
    </source>
</evidence>
<organism evidence="1 2">
    <name type="scientific">Roseinatronobacter ekhonensis</name>
    <dbReference type="NCBI Taxonomy" id="254356"/>
    <lineage>
        <taxon>Bacteria</taxon>
        <taxon>Pseudomonadati</taxon>
        <taxon>Pseudomonadota</taxon>
        <taxon>Alphaproteobacteria</taxon>
        <taxon>Rhodobacterales</taxon>
        <taxon>Paracoccaceae</taxon>
        <taxon>Roseinatronobacter</taxon>
    </lineage>
</organism>
<gene>
    <name evidence="1" type="ORF">ROE7235_03890</name>
</gene>
<name>A0A3B0MKM4_9RHOB</name>
<dbReference type="AlphaFoldDB" id="A0A3B0MKM4"/>
<protein>
    <submittedName>
        <fullName evidence="1">Uncharacterized protein</fullName>
    </submittedName>
</protein>
<dbReference type="OrthoDB" id="8080957at2"/>
<dbReference type="Proteomes" id="UP000272908">
    <property type="component" value="Unassembled WGS sequence"/>
</dbReference>
<sequence>MSMTHDNRAARHALIWTAACELGEFTYADLAARAEVSLSTVQNVVKAWLRQERAVELDKGPKRALRFRVVADGQVPAELRADGRKRRAETAQGNCWTAMRRLRSFTPTDIAAHASTDTCEVRRDFAQSYCQMLSRAGYLHVLKKALPGRREATYRLARNSGPLAPVERRVRAVYDPNESQITHVAGGL</sequence>
<proteinExistence type="predicted"/>
<reference evidence="2" key="1">
    <citation type="submission" date="2018-08" db="EMBL/GenBank/DDBJ databases">
        <authorList>
            <person name="Rodrigo-Torres L."/>
            <person name="Arahal R. D."/>
            <person name="Lucena T."/>
        </authorList>
    </citation>
    <scope>NUCLEOTIDE SEQUENCE [LARGE SCALE GENOMIC DNA]</scope>
    <source>
        <strain evidence="2">CECT 7235</strain>
    </source>
</reference>
<accession>A0A3B0MKM4</accession>
<evidence type="ECO:0000313" key="1">
    <source>
        <dbReference type="EMBL" id="SUZ34108.1"/>
    </source>
</evidence>